<evidence type="ECO:0000256" key="11">
    <source>
        <dbReference type="ARBA" id="ARBA00023212"/>
    </source>
</evidence>
<keyword evidence="5" id="KW-0963">Cytoplasm</keyword>
<name>A0ABD0T401_LOXSC</name>
<evidence type="ECO:0000256" key="8">
    <source>
        <dbReference type="ARBA" id="ARBA00023017"/>
    </source>
</evidence>
<evidence type="ECO:0000256" key="2">
    <source>
        <dbReference type="ARBA" id="ARBA00006831"/>
    </source>
</evidence>
<evidence type="ECO:0000256" key="10">
    <source>
        <dbReference type="ARBA" id="ARBA00023175"/>
    </source>
</evidence>
<dbReference type="InterPro" id="IPR027417">
    <property type="entry name" value="P-loop_NTPase"/>
</dbReference>
<sequence length="300" mass="33680">MLSIPEIATRLVDETLTKVSEDNSCTICFVGSSSVGKSTLLNSFLDKNDTPRETLVMEYSFGRKTNQKQGMEKTICHVWEYGGKLDILKNILPSIPVNGKYYYCVMVDLAKIKSLWNTLESCIQAMVNTYAEQKSVLVELIIFGGKYDLFKNYDAEIKKLICTTLRSVALLFNASIVFYSSKERSLVRRAKELLHGIGFGNGVPNKERMFNFSKPLIIPKGTDSWDNIGVTASTLEQVKARHLSRIPLDTELSSVGERTIGAHHAHPEPSLDSKVAMKYEELRNLDSLDISLGDYLIDLH</sequence>
<evidence type="ECO:0000256" key="6">
    <source>
        <dbReference type="ARBA" id="ARBA00022701"/>
    </source>
</evidence>
<dbReference type="EMBL" id="JBEDNZ010000012">
    <property type="protein sequence ID" value="KAL0831250.1"/>
    <property type="molecule type" value="Genomic_DNA"/>
</dbReference>
<organism evidence="13 14">
    <name type="scientific">Loxostege sticticalis</name>
    <name type="common">Beet webworm moth</name>
    <dbReference type="NCBI Taxonomy" id="481309"/>
    <lineage>
        <taxon>Eukaryota</taxon>
        <taxon>Metazoa</taxon>
        <taxon>Ecdysozoa</taxon>
        <taxon>Arthropoda</taxon>
        <taxon>Hexapoda</taxon>
        <taxon>Insecta</taxon>
        <taxon>Pterygota</taxon>
        <taxon>Neoptera</taxon>
        <taxon>Endopterygota</taxon>
        <taxon>Lepidoptera</taxon>
        <taxon>Glossata</taxon>
        <taxon>Ditrysia</taxon>
        <taxon>Pyraloidea</taxon>
        <taxon>Crambidae</taxon>
        <taxon>Pyraustinae</taxon>
        <taxon>Loxostege</taxon>
    </lineage>
</organism>
<gene>
    <name evidence="13" type="ORF">ABMA28_002098</name>
</gene>
<dbReference type="GO" id="GO:0030286">
    <property type="term" value="C:dynein complex"/>
    <property type="evidence" value="ECO:0007669"/>
    <property type="project" value="UniProtKB-KW"/>
</dbReference>
<dbReference type="PANTHER" id="PTHR13236">
    <property type="entry name" value="DYNEIN 2 LIGHT INTERMEDIATE CHAIN, ISOFORM 2"/>
    <property type="match status" value="1"/>
</dbReference>
<evidence type="ECO:0000313" key="14">
    <source>
        <dbReference type="Proteomes" id="UP001549921"/>
    </source>
</evidence>
<evidence type="ECO:0000256" key="5">
    <source>
        <dbReference type="ARBA" id="ARBA00022490"/>
    </source>
</evidence>
<keyword evidence="7" id="KW-0970">Cilium biogenesis/degradation</keyword>
<dbReference type="GO" id="GO:0030030">
    <property type="term" value="P:cell projection organization"/>
    <property type="evidence" value="ECO:0007669"/>
    <property type="project" value="UniProtKB-KW"/>
</dbReference>
<reference evidence="13 14" key="1">
    <citation type="submission" date="2024-06" db="EMBL/GenBank/DDBJ databases">
        <title>A chromosome-level genome assembly of beet webworm, Loxostege sticticalis.</title>
        <authorList>
            <person name="Zhang Y."/>
        </authorList>
    </citation>
    <scope>NUCLEOTIDE SEQUENCE [LARGE SCALE GENOMIC DNA]</scope>
    <source>
        <strain evidence="13">AQ028</strain>
        <tissue evidence="13">Male pupae</tissue>
    </source>
</reference>
<keyword evidence="6" id="KW-0493">Microtubule</keyword>
<evidence type="ECO:0000256" key="12">
    <source>
        <dbReference type="ARBA" id="ARBA00023273"/>
    </source>
</evidence>
<dbReference type="Pfam" id="PF08477">
    <property type="entry name" value="Roc"/>
    <property type="match status" value="1"/>
</dbReference>
<keyword evidence="8" id="KW-0243">Dynein</keyword>
<keyword evidence="10" id="KW-0505">Motor protein</keyword>
<keyword evidence="11" id="KW-0206">Cytoskeleton</keyword>
<evidence type="ECO:0000256" key="3">
    <source>
        <dbReference type="ARBA" id="ARBA00018863"/>
    </source>
</evidence>
<accession>A0ABD0T401</accession>
<keyword evidence="12" id="KW-0966">Cell projection</keyword>
<evidence type="ECO:0000256" key="7">
    <source>
        <dbReference type="ARBA" id="ARBA00022794"/>
    </source>
</evidence>
<dbReference type="InterPro" id="IPR040045">
    <property type="entry name" value="DYNC2LI1"/>
</dbReference>
<keyword evidence="9" id="KW-0969">Cilium</keyword>
<evidence type="ECO:0000256" key="4">
    <source>
        <dbReference type="ARBA" id="ARBA00022473"/>
    </source>
</evidence>
<evidence type="ECO:0000313" key="13">
    <source>
        <dbReference type="EMBL" id="KAL0831250.1"/>
    </source>
</evidence>
<proteinExistence type="inferred from homology"/>
<comment type="caution">
    <text evidence="13">The sequence shown here is derived from an EMBL/GenBank/DDBJ whole genome shotgun (WGS) entry which is preliminary data.</text>
</comment>
<comment type="subcellular location">
    <subcellularLocation>
        <location evidence="1">Cytoplasm</location>
        <location evidence="1">Cytoskeleton</location>
        <location evidence="1">Cilium basal body</location>
    </subcellularLocation>
</comment>
<dbReference type="PANTHER" id="PTHR13236:SF0">
    <property type="entry name" value="CYTOPLASMIC DYNEIN 2 LIGHT INTERMEDIATE CHAIN 1"/>
    <property type="match status" value="1"/>
</dbReference>
<dbReference type="SUPFAM" id="SSF52540">
    <property type="entry name" value="P-loop containing nucleoside triphosphate hydrolases"/>
    <property type="match status" value="1"/>
</dbReference>
<dbReference type="GO" id="GO:0005874">
    <property type="term" value="C:microtubule"/>
    <property type="evidence" value="ECO:0007669"/>
    <property type="project" value="UniProtKB-KW"/>
</dbReference>
<evidence type="ECO:0000256" key="9">
    <source>
        <dbReference type="ARBA" id="ARBA00023069"/>
    </source>
</evidence>
<evidence type="ECO:0000256" key="1">
    <source>
        <dbReference type="ARBA" id="ARBA00004120"/>
    </source>
</evidence>
<dbReference type="AlphaFoldDB" id="A0ABD0T401"/>
<comment type="similarity">
    <text evidence="2">Belongs to the dynein light intermediate chain family.</text>
</comment>
<dbReference type="Gene3D" id="3.40.50.300">
    <property type="entry name" value="P-loop containing nucleotide triphosphate hydrolases"/>
    <property type="match status" value="1"/>
</dbReference>
<keyword evidence="4" id="KW-0217">Developmental protein</keyword>
<dbReference type="Proteomes" id="UP001549921">
    <property type="component" value="Unassembled WGS sequence"/>
</dbReference>
<protein>
    <recommendedName>
        <fullName evidence="3">Cytoplasmic dynein 2 light intermediate chain 1</fullName>
    </recommendedName>
</protein>